<dbReference type="PANTHER" id="PTHR23255:SF70">
    <property type="entry name" value="ACTIVIN RECEPTOR TYPE-2B"/>
    <property type="match status" value="1"/>
</dbReference>
<dbReference type="FunFam" id="2.10.60.10:FF:000002">
    <property type="entry name" value="Serine/threonine-protein kinase receptor"/>
    <property type="match status" value="1"/>
</dbReference>
<dbReference type="Pfam" id="PF01064">
    <property type="entry name" value="Activin_recp"/>
    <property type="match status" value="1"/>
</dbReference>
<dbReference type="AlphaFoldDB" id="A0A673JJZ0"/>
<evidence type="ECO:0000256" key="11">
    <source>
        <dbReference type="ARBA" id="ARBA00023157"/>
    </source>
</evidence>
<evidence type="ECO:0000256" key="18">
    <source>
        <dbReference type="SAM" id="Phobius"/>
    </source>
</evidence>
<evidence type="ECO:0000256" key="6">
    <source>
        <dbReference type="ARBA" id="ARBA00022741"/>
    </source>
</evidence>
<evidence type="ECO:0000256" key="4">
    <source>
        <dbReference type="ARBA" id="ARBA00022692"/>
    </source>
</evidence>
<organism evidence="20 21">
    <name type="scientific">Sinocyclocheilus rhinocerous</name>
    <dbReference type="NCBI Taxonomy" id="307959"/>
    <lineage>
        <taxon>Eukaryota</taxon>
        <taxon>Metazoa</taxon>
        <taxon>Chordata</taxon>
        <taxon>Craniata</taxon>
        <taxon>Vertebrata</taxon>
        <taxon>Euteleostomi</taxon>
        <taxon>Actinopterygii</taxon>
        <taxon>Neopterygii</taxon>
        <taxon>Teleostei</taxon>
        <taxon>Ostariophysi</taxon>
        <taxon>Cypriniformes</taxon>
        <taxon>Cyprinidae</taxon>
        <taxon>Cyprininae</taxon>
        <taxon>Sinocyclocheilus</taxon>
    </lineage>
</organism>
<keyword evidence="4 18" id="KW-0812">Transmembrane</keyword>
<dbReference type="GO" id="GO:0017002">
    <property type="term" value="F:activin receptor activity"/>
    <property type="evidence" value="ECO:0007669"/>
    <property type="project" value="TreeGrafter"/>
</dbReference>
<dbReference type="InterPro" id="IPR045860">
    <property type="entry name" value="Snake_toxin-like_sf"/>
</dbReference>
<evidence type="ECO:0000256" key="12">
    <source>
        <dbReference type="ARBA" id="ARBA00023170"/>
    </source>
</evidence>
<dbReference type="Gene3D" id="1.10.510.10">
    <property type="entry name" value="Transferase(Phosphotransferase) domain 1"/>
    <property type="match status" value="1"/>
</dbReference>
<evidence type="ECO:0000256" key="1">
    <source>
        <dbReference type="ARBA" id="ARBA00004479"/>
    </source>
</evidence>
<keyword evidence="9 18" id="KW-1133">Transmembrane helix</keyword>
<keyword evidence="5" id="KW-0732">Signal</keyword>
<evidence type="ECO:0000256" key="14">
    <source>
        <dbReference type="ARBA" id="ARBA00039585"/>
    </source>
</evidence>
<dbReference type="PRINTS" id="PR00653">
    <property type="entry name" value="ACTIVIN2R"/>
</dbReference>
<proteinExistence type="predicted"/>
<evidence type="ECO:0000259" key="19">
    <source>
        <dbReference type="Pfam" id="PF01064"/>
    </source>
</evidence>
<dbReference type="GO" id="GO:0071363">
    <property type="term" value="P:cellular response to growth factor stimulus"/>
    <property type="evidence" value="ECO:0007669"/>
    <property type="project" value="TreeGrafter"/>
</dbReference>
<dbReference type="GO" id="GO:0048179">
    <property type="term" value="C:activin receptor complex"/>
    <property type="evidence" value="ECO:0007669"/>
    <property type="project" value="TreeGrafter"/>
</dbReference>
<feature type="domain" description="Activin types I and II receptor" evidence="19">
    <location>
        <begin position="59"/>
        <end position="118"/>
    </location>
</feature>
<keyword evidence="11" id="KW-1015">Disulfide bond</keyword>
<dbReference type="SUPFAM" id="SSF56112">
    <property type="entry name" value="Protein kinase-like (PK-like)"/>
    <property type="match status" value="1"/>
</dbReference>
<keyword evidence="2" id="KW-0723">Serine/threonine-protein kinase</keyword>
<keyword evidence="6" id="KW-0547">Nucleotide-binding</keyword>
<name>A0A673JJZ0_9TELE</name>
<evidence type="ECO:0000256" key="17">
    <source>
        <dbReference type="ARBA" id="ARBA00048773"/>
    </source>
</evidence>
<dbReference type="Ensembl" id="ENSSRHT00000054981.1">
    <property type="protein sequence ID" value="ENSSRHP00000053481.1"/>
    <property type="gene ID" value="ENSSRHG00000026713.1"/>
</dbReference>
<evidence type="ECO:0000256" key="7">
    <source>
        <dbReference type="ARBA" id="ARBA00022777"/>
    </source>
</evidence>
<comment type="catalytic activity">
    <reaction evidence="16">
        <text>L-seryl-[receptor-protein] + ATP = O-phospho-L-seryl-[receptor-protein] + ADP + H(+)</text>
        <dbReference type="Rhea" id="RHEA:18673"/>
        <dbReference type="Rhea" id="RHEA-COMP:11022"/>
        <dbReference type="Rhea" id="RHEA-COMP:11023"/>
        <dbReference type="ChEBI" id="CHEBI:15378"/>
        <dbReference type="ChEBI" id="CHEBI:29999"/>
        <dbReference type="ChEBI" id="CHEBI:30616"/>
        <dbReference type="ChEBI" id="CHEBI:83421"/>
        <dbReference type="ChEBI" id="CHEBI:456216"/>
        <dbReference type="EC" id="2.7.11.30"/>
    </reaction>
</comment>
<keyword evidence="12" id="KW-0675">Receptor</keyword>
<keyword evidence="21" id="KW-1185">Reference proteome</keyword>
<keyword evidence="13" id="KW-0325">Glycoprotein</keyword>
<dbReference type="Proteomes" id="UP000472270">
    <property type="component" value="Unassembled WGS sequence"/>
</dbReference>
<dbReference type="SUPFAM" id="SSF57302">
    <property type="entry name" value="Snake toxin-like"/>
    <property type="match status" value="1"/>
</dbReference>
<evidence type="ECO:0000256" key="15">
    <source>
        <dbReference type="ARBA" id="ARBA00043114"/>
    </source>
</evidence>
<reference evidence="20" key="2">
    <citation type="submission" date="2025-09" db="UniProtKB">
        <authorList>
            <consortium name="Ensembl"/>
        </authorList>
    </citation>
    <scope>IDENTIFICATION</scope>
</reference>
<reference evidence="20" key="1">
    <citation type="submission" date="2025-08" db="UniProtKB">
        <authorList>
            <consortium name="Ensembl"/>
        </authorList>
    </citation>
    <scope>IDENTIFICATION</scope>
</reference>
<evidence type="ECO:0000256" key="3">
    <source>
        <dbReference type="ARBA" id="ARBA00022679"/>
    </source>
</evidence>
<evidence type="ECO:0000256" key="9">
    <source>
        <dbReference type="ARBA" id="ARBA00022989"/>
    </source>
</evidence>
<dbReference type="GO" id="GO:0048185">
    <property type="term" value="F:activin binding"/>
    <property type="evidence" value="ECO:0007669"/>
    <property type="project" value="TreeGrafter"/>
</dbReference>
<keyword evidence="7" id="KW-0418">Kinase</keyword>
<evidence type="ECO:0000313" key="20">
    <source>
        <dbReference type="Ensembl" id="ENSSRHP00000053481.1"/>
    </source>
</evidence>
<evidence type="ECO:0000256" key="5">
    <source>
        <dbReference type="ARBA" id="ARBA00022729"/>
    </source>
</evidence>
<evidence type="ECO:0000256" key="13">
    <source>
        <dbReference type="ARBA" id="ARBA00023180"/>
    </source>
</evidence>
<comment type="subcellular location">
    <subcellularLocation>
        <location evidence="1">Membrane</location>
        <topology evidence="1">Single-pass type I membrane protein</topology>
    </subcellularLocation>
</comment>
<keyword evidence="8" id="KW-0067">ATP-binding</keyword>
<feature type="transmembrane region" description="Helical" evidence="18">
    <location>
        <begin position="141"/>
        <end position="163"/>
    </location>
</feature>
<dbReference type="PANTHER" id="PTHR23255">
    <property type="entry name" value="TRANSFORMING GROWTH FACTOR-BETA RECEPTOR TYPE I AND II"/>
    <property type="match status" value="1"/>
</dbReference>
<keyword evidence="3" id="KW-0808">Transferase</keyword>
<keyword evidence="10 18" id="KW-0472">Membrane</keyword>
<evidence type="ECO:0000313" key="21">
    <source>
        <dbReference type="Proteomes" id="UP000472270"/>
    </source>
</evidence>
<evidence type="ECO:0000256" key="10">
    <source>
        <dbReference type="ARBA" id="ARBA00023136"/>
    </source>
</evidence>
<dbReference type="InterPro" id="IPR000333">
    <property type="entry name" value="TGFB_receptor"/>
</dbReference>
<sequence length="378" mass="42498">MASDLSSGVSAVSKSVSSLCCVRSGPSHAEVETRECLYFNINWEVEKTNRSGVERCEGEKDKRSHCYASWRNSSGSIELVKKGCWLDDFNCYDRQECVATEDNPQVFFCCCEGDFCNERFTHLPDVSGPVIEPPPPALLNVLVYSLLPVTMLSVALLLGFWMYRHRKPPYGHVDINEDPGASPPSPLLGLKPLQLLEVKARGRFGCVWKAQMMNEYVAVKIFPIQVHNYFLCTNVHVVSAGNSYCDDKCINCVCEFYKDYTFLTLSLKFSEHVSSAPFPDVSASCILLFPAVCCVPSGPVDEYMLPFEEEIGQHPSLEDLQDLVVHKKMRPVFKDCWLKHSVSDALQSLLTNTKPYGSNHLSTVLFHTTRKIFSEFAQ</sequence>
<dbReference type="Gene3D" id="3.30.200.20">
    <property type="entry name" value="Phosphorylase Kinase, domain 1"/>
    <property type="match status" value="1"/>
</dbReference>
<dbReference type="CDD" id="cd23632">
    <property type="entry name" value="TFP_LU_ECD_ACVR2B"/>
    <property type="match status" value="1"/>
</dbReference>
<dbReference type="InterPro" id="IPR011009">
    <property type="entry name" value="Kinase-like_dom_sf"/>
</dbReference>
<accession>A0A673JJZ0</accession>
<dbReference type="InterPro" id="IPR000472">
    <property type="entry name" value="Activin_recp"/>
</dbReference>
<dbReference type="GO" id="GO:0005524">
    <property type="term" value="F:ATP binding"/>
    <property type="evidence" value="ECO:0007669"/>
    <property type="project" value="UniProtKB-KW"/>
</dbReference>
<evidence type="ECO:0000256" key="2">
    <source>
        <dbReference type="ARBA" id="ARBA00022527"/>
    </source>
</evidence>
<comment type="catalytic activity">
    <reaction evidence="17">
        <text>L-threonyl-[receptor-protein] + ATP = O-phospho-L-threonyl-[receptor-protein] + ADP + H(+)</text>
        <dbReference type="Rhea" id="RHEA:44880"/>
        <dbReference type="Rhea" id="RHEA-COMP:11024"/>
        <dbReference type="Rhea" id="RHEA-COMP:11025"/>
        <dbReference type="ChEBI" id="CHEBI:15378"/>
        <dbReference type="ChEBI" id="CHEBI:30013"/>
        <dbReference type="ChEBI" id="CHEBI:30616"/>
        <dbReference type="ChEBI" id="CHEBI:61977"/>
        <dbReference type="ChEBI" id="CHEBI:456216"/>
        <dbReference type="EC" id="2.7.11.30"/>
    </reaction>
</comment>
<dbReference type="Gene3D" id="2.10.60.10">
    <property type="entry name" value="CD59"/>
    <property type="match status" value="1"/>
</dbReference>
<evidence type="ECO:0000256" key="8">
    <source>
        <dbReference type="ARBA" id="ARBA00022840"/>
    </source>
</evidence>
<evidence type="ECO:0000256" key="16">
    <source>
        <dbReference type="ARBA" id="ARBA00047681"/>
    </source>
</evidence>
<protein>
    <recommendedName>
        <fullName evidence="14">Activin receptor type-2B</fullName>
    </recommendedName>
    <alternativeName>
        <fullName evidence="15">Activin receptor type IIB</fullName>
    </alternativeName>
</protein>